<dbReference type="VEuPathDB" id="MicrosporidiaDB:NAPIS_ORF02738"/>
<name>T0MF37_9MICR</name>
<dbReference type="CDD" id="cd00303">
    <property type="entry name" value="retropepsin_like"/>
    <property type="match status" value="1"/>
</dbReference>
<sequence>MLIIKKLDKIYQTNFSKISEYLQELETTLKIYATITKIPKTEVARKLNELFIKNLGRATKLHLIQNEKDENYDTVYKYLLKLEKRLMNLALEEEISKISITTLNVENSKKYRTKFKNIKTERSKTNNLKSDKHKKESRSVFSKGEEEFTKKHTKEKYNAIIQEPVNKVDAIYCFFKFKNDKIKILIDSGSTRNIISKEFVKNYKLKEKEDEEISLTLGNSDTMKLNKTVTLGLTPTNSDKIFKIKFFVANKTPEALVFGNDFHTAFDSIINYKNWTLEAGGIIMEIHRDGTKNIDNNEVDKMFFDKFNTALERKKNNKNSDKQIRKYKQKHKHIEGNENVMADKISRSLTMKKSVKDKSKKYLQNLNKKHRTKINCINGKSFLPMKQSNKYKTPKTLSKDKGIEYDKKIVKVRTERQEVKQFF</sequence>
<feature type="region of interest" description="Disordered" evidence="1">
    <location>
        <begin position="124"/>
        <end position="143"/>
    </location>
</feature>
<protein>
    <submittedName>
        <fullName evidence="2">Pol polyprotein</fullName>
    </submittedName>
</protein>
<dbReference type="OrthoDB" id="2425384at2759"/>
<dbReference type="EMBL" id="KE647376">
    <property type="protein sequence ID" value="EQB59695.1"/>
    <property type="molecule type" value="Genomic_DNA"/>
</dbReference>
<reference evidence="2 3" key="1">
    <citation type="journal article" date="2013" name="BMC Genomics">
        <title>Genome sequencing and comparative genomics of honey bee microsporidia, Nosema apis reveal novel insights into host-parasite interactions.</title>
        <authorList>
            <person name="Chen Yp."/>
            <person name="Pettis J.S."/>
            <person name="Zhao Y."/>
            <person name="Liu X."/>
            <person name="Tallon L.J."/>
            <person name="Sadzewicz L.D."/>
            <person name="Li R."/>
            <person name="Zheng H."/>
            <person name="Huang S."/>
            <person name="Zhang X."/>
            <person name="Hamilton M.C."/>
            <person name="Pernal S.F."/>
            <person name="Melathopoulos A.P."/>
            <person name="Yan X."/>
            <person name="Evans J.D."/>
        </authorList>
    </citation>
    <scope>NUCLEOTIDE SEQUENCE [LARGE SCALE GENOMIC DNA]</scope>
    <source>
        <strain evidence="2 3">BRL 01</strain>
    </source>
</reference>
<dbReference type="InterPro" id="IPR021109">
    <property type="entry name" value="Peptidase_aspartic_dom_sf"/>
</dbReference>
<dbReference type="SUPFAM" id="SSF50630">
    <property type="entry name" value="Acid proteases"/>
    <property type="match status" value="1"/>
</dbReference>
<dbReference type="Proteomes" id="UP000053780">
    <property type="component" value="Unassembled WGS sequence"/>
</dbReference>
<evidence type="ECO:0000256" key="1">
    <source>
        <dbReference type="SAM" id="MobiDB-lite"/>
    </source>
</evidence>
<evidence type="ECO:0000313" key="2">
    <source>
        <dbReference type="EMBL" id="EQB59695.1"/>
    </source>
</evidence>
<dbReference type="AlphaFoldDB" id="T0MF37"/>
<proteinExistence type="predicted"/>
<keyword evidence="3" id="KW-1185">Reference proteome</keyword>
<dbReference type="Gene3D" id="2.40.70.10">
    <property type="entry name" value="Acid Proteases"/>
    <property type="match status" value="1"/>
</dbReference>
<dbReference type="HOGENOM" id="CLU_649063_0_0_1"/>
<accession>T0MF37</accession>
<gene>
    <name evidence="2" type="ORF">NAPIS_ORF02738</name>
</gene>
<evidence type="ECO:0000313" key="3">
    <source>
        <dbReference type="Proteomes" id="UP000053780"/>
    </source>
</evidence>
<organism evidence="2 3">
    <name type="scientific">Vairimorpha apis BRL 01</name>
    <dbReference type="NCBI Taxonomy" id="1037528"/>
    <lineage>
        <taxon>Eukaryota</taxon>
        <taxon>Fungi</taxon>
        <taxon>Fungi incertae sedis</taxon>
        <taxon>Microsporidia</taxon>
        <taxon>Nosematidae</taxon>
        <taxon>Vairimorpha</taxon>
    </lineage>
</organism>